<dbReference type="PANTHER" id="PTHR11012">
    <property type="entry name" value="PROTEIN KINASE-LIKE DOMAIN-CONTAINING"/>
    <property type="match status" value="1"/>
</dbReference>
<name>A0A6V7M1K9_9HYME</name>
<proteinExistence type="predicted"/>
<evidence type="ECO:0000313" key="2">
    <source>
        <dbReference type="EMBL" id="CAD1580957.1"/>
    </source>
</evidence>
<feature type="domain" description="CHK kinase-like" evidence="1">
    <location>
        <begin position="139"/>
        <end position="331"/>
    </location>
</feature>
<sequence>MPHTEDTLPVRDLKGLLTQKFGENIEIVETKWKHLTDPGENFGSLILAVDVVIREANSTWRSLNLVIKLPPPSSYLLKLFNSPETFSKELIFYRDVSPIFLEVQRANGLTNGDASWLAANYYGGRLGLVDHIFDNQACIALENLNYSGYRMADRLVGLTRNQTEYAVKQLSKLHAITIATRLQKPKLFESVVIPALENAANEIAEQCIMDMINKALTDLENIPDAKEDMGCVYRTINATQQLYESIEPDENWLTFVHSDFWGNNMMFRFNGANDQDIVDMKIVDFQLGNYDYGVKDLIFFLISSPRIDLTEVIFDDMVHLYYDEFINWLKKLNVDTANYKKAKFMELLEACGPVKFAQCIAMTQVIKSIPGSAPKMETIENKESFLQIGGGQAYRDKLLQVLTIFKKRRWLVNT</sequence>
<dbReference type="InterPro" id="IPR015897">
    <property type="entry name" value="CHK_kinase-like"/>
</dbReference>
<dbReference type="SUPFAM" id="SSF56112">
    <property type="entry name" value="Protein kinase-like (PK-like)"/>
    <property type="match status" value="1"/>
</dbReference>
<evidence type="ECO:0000259" key="1">
    <source>
        <dbReference type="SMART" id="SM00587"/>
    </source>
</evidence>
<dbReference type="AlphaFoldDB" id="A0A6V7M1K9"/>
<protein>
    <recommendedName>
        <fullName evidence="1">CHK kinase-like domain-containing protein</fullName>
    </recommendedName>
</protein>
<organism evidence="2">
    <name type="scientific">Bracon brevicornis</name>
    <dbReference type="NCBI Taxonomy" id="1563983"/>
    <lineage>
        <taxon>Eukaryota</taxon>
        <taxon>Metazoa</taxon>
        <taxon>Ecdysozoa</taxon>
        <taxon>Arthropoda</taxon>
        <taxon>Hexapoda</taxon>
        <taxon>Insecta</taxon>
        <taxon>Pterygota</taxon>
        <taxon>Neoptera</taxon>
        <taxon>Endopterygota</taxon>
        <taxon>Hymenoptera</taxon>
        <taxon>Apocrita</taxon>
        <taxon>Ichneumonoidea</taxon>
        <taxon>Braconidae</taxon>
        <taxon>Braconinae</taxon>
        <taxon>Bracon</taxon>
    </lineage>
</organism>
<dbReference type="Pfam" id="PF02958">
    <property type="entry name" value="EcKL"/>
    <property type="match status" value="1"/>
</dbReference>
<reference evidence="2" key="1">
    <citation type="submission" date="2020-07" db="EMBL/GenBank/DDBJ databases">
        <authorList>
            <person name="Ferguson B K."/>
        </authorList>
    </citation>
    <scope>NUCLEOTIDE SEQUENCE</scope>
    <source>
        <strain evidence="2">L06</strain>
    </source>
</reference>
<accession>A0A6V7M1K9</accession>
<dbReference type="EMBL" id="CADCXW020000346">
    <property type="protein sequence ID" value="CAD1580957.1"/>
    <property type="molecule type" value="Genomic_DNA"/>
</dbReference>
<gene>
    <name evidence="2" type="ORF">BBRV_LOCUS118315</name>
</gene>
<dbReference type="SMART" id="SM00587">
    <property type="entry name" value="CHK"/>
    <property type="match status" value="1"/>
</dbReference>
<dbReference type="InterPro" id="IPR004119">
    <property type="entry name" value="EcKL"/>
</dbReference>
<dbReference type="InterPro" id="IPR011009">
    <property type="entry name" value="Kinase-like_dom_sf"/>
</dbReference>
<dbReference type="PANTHER" id="PTHR11012:SF55">
    <property type="entry name" value="BHLH DOMAIN-CONTAINING PROTEIN"/>
    <property type="match status" value="1"/>
</dbReference>